<dbReference type="FunFam" id="1.10.730.10:FF:000006">
    <property type="entry name" value="Arginyl-tRNA synthetase 2, mitochondrial"/>
    <property type="match status" value="1"/>
</dbReference>
<dbReference type="Pfam" id="PF00750">
    <property type="entry name" value="tRNA-synt_1d"/>
    <property type="match status" value="1"/>
</dbReference>
<evidence type="ECO:0000256" key="6">
    <source>
        <dbReference type="ARBA" id="ARBA00022741"/>
    </source>
</evidence>
<keyword evidence="6 11" id="KW-0547">Nucleotide-binding</keyword>
<dbReference type="GO" id="GO:0004814">
    <property type="term" value="F:arginine-tRNA ligase activity"/>
    <property type="evidence" value="ECO:0007669"/>
    <property type="project" value="UniProtKB-UniRule"/>
</dbReference>
<dbReference type="SUPFAM" id="SSF55190">
    <property type="entry name" value="Arginyl-tRNA synthetase (ArgRS), N-terminal 'additional' domain"/>
    <property type="match status" value="1"/>
</dbReference>
<dbReference type="InterPro" id="IPR001412">
    <property type="entry name" value="aa-tRNA-synth_I_CS"/>
</dbReference>
<keyword evidence="4 11" id="KW-0963">Cytoplasm</keyword>
<dbReference type="Gene3D" id="3.40.50.620">
    <property type="entry name" value="HUPs"/>
    <property type="match status" value="2"/>
</dbReference>
<dbReference type="PANTHER" id="PTHR11956:SF5">
    <property type="entry name" value="ARGININE--TRNA LIGASE, CYTOPLASMIC"/>
    <property type="match status" value="1"/>
</dbReference>
<dbReference type="Proteomes" id="UP000034681">
    <property type="component" value="Unassembled WGS sequence"/>
</dbReference>
<evidence type="ECO:0000256" key="10">
    <source>
        <dbReference type="ARBA" id="ARBA00049339"/>
    </source>
</evidence>
<comment type="similarity">
    <text evidence="2 11 12">Belongs to the class-I aminoacyl-tRNA synthetase family.</text>
</comment>
<dbReference type="EMBL" id="AJTX02000004">
    <property type="protein sequence ID" value="KKJ00359.1"/>
    <property type="molecule type" value="Genomic_DNA"/>
</dbReference>
<evidence type="ECO:0000256" key="9">
    <source>
        <dbReference type="ARBA" id="ARBA00023146"/>
    </source>
</evidence>
<evidence type="ECO:0000313" key="15">
    <source>
        <dbReference type="EMBL" id="KKJ00359.1"/>
    </source>
</evidence>
<evidence type="ECO:0000256" key="2">
    <source>
        <dbReference type="ARBA" id="ARBA00005594"/>
    </source>
</evidence>
<evidence type="ECO:0000256" key="1">
    <source>
        <dbReference type="ARBA" id="ARBA00004496"/>
    </source>
</evidence>
<reference evidence="15" key="1">
    <citation type="submission" date="2012-04" db="EMBL/GenBank/DDBJ databases">
        <authorList>
            <person name="Borisov I.G."/>
            <person name="Ivanikova N.V."/>
            <person name="Pinevich A.V."/>
        </authorList>
    </citation>
    <scope>NUCLEOTIDE SEQUENCE</scope>
    <source>
        <strain evidence="15">CALU 1027</strain>
    </source>
</reference>
<dbReference type="GO" id="GO:0005524">
    <property type="term" value="F:ATP binding"/>
    <property type="evidence" value="ECO:0007669"/>
    <property type="project" value="UniProtKB-UniRule"/>
</dbReference>
<keyword evidence="9 11" id="KW-0030">Aminoacyl-tRNA synthetase</keyword>
<dbReference type="eggNOG" id="COG0018">
    <property type="taxonomic scope" value="Bacteria"/>
</dbReference>
<keyword evidence="8 11" id="KW-0648">Protein biosynthesis</keyword>
<proteinExistence type="inferred from homology"/>
<dbReference type="PROSITE" id="PS00178">
    <property type="entry name" value="AA_TRNA_LIGASE_I"/>
    <property type="match status" value="1"/>
</dbReference>
<gene>
    <name evidence="11" type="primary">argS</name>
    <name evidence="15" type="ORF">PROH_11945</name>
</gene>
<evidence type="ECO:0000256" key="7">
    <source>
        <dbReference type="ARBA" id="ARBA00022840"/>
    </source>
</evidence>
<dbReference type="RefSeq" id="WP_017711763.1">
    <property type="nucleotide sequence ID" value="NZ_KB235933.1"/>
</dbReference>
<dbReference type="CDD" id="cd07956">
    <property type="entry name" value="Anticodon_Ia_Arg"/>
    <property type="match status" value="1"/>
</dbReference>
<evidence type="ECO:0000256" key="5">
    <source>
        <dbReference type="ARBA" id="ARBA00022598"/>
    </source>
</evidence>
<dbReference type="InterPro" id="IPR036695">
    <property type="entry name" value="Arg-tRNA-synth_N_sf"/>
</dbReference>
<evidence type="ECO:0000256" key="11">
    <source>
        <dbReference type="HAMAP-Rule" id="MF_00123"/>
    </source>
</evidence>
<dbReference type="FunFam" id="3.40.50.620:FF:000116">
    <property type="entry name" value="Arginine--tRNA ligase"/>
    <property type="match status" value="1"/>
</dbReference>
<dbReference type="SUPFAM" id="SSF47323">
    <property type="entry name" value="Anticodon-binding domain of a subclass of class I aminoacyl-tRNA synthetases"/>
    <property type="match status" value="1"/>
</dbReference>
<keyword evidence="5 11" id="KW-0436">Ligase</keyword>
<accession>A0A0M2Q095</accession>
<protein>
    <recommendedName>
        <fullName evidence="11">Arginine--tRNA ligase</fullName>
        <ecNumber evidence="11">6.1.1.19</ecNumber>
    </recommendedName>
    <alternativeName>
        <fullName evidence="11">Arginyl-tRNA synthetase</fullName>
        <shortName evidence="11">ArgRS</shortName>
    </alternativeName>
</protein>
<dbReference type="EC" id="6.1.1.19" evidence="11"/>
<comment type="catalytic activity">
    <reaction evidence="10 11">
        <text>tRNA(Arg) + L-arginine + ATP = L-arginyl-tRNA(Arg) + AMP + diphosphate</text>
        <dbReference type="Rhea" id="RHEA:20301"/>
        <dbReference type="Rhea" id="RHEA-COMP:9658"/>
        <dbReference type="Rhea" id="RHEA-COMP:9673"/>
        <dbReference type="ChEBI" id="CHEBI:30616"/>
        <dbReference type="ChEBI" id="CHEBI:32682"/>
        <dbReference type="ChEBI" id="CHEBI:33019"/>
        <dbReference type="ChEBI" id="CHEBI:78442"/>
        <dbReference type="ChEBI" id="CHEBI:78513"/>
        <dbReference type="ChEBI" id="CHEBI:456215"/>
        <dbReference type="EC" id="6.1.1.19"/>
    </reaction>
</comment>
<dbReference type="SMART" id="SM00836">
    <property type="entry name" value="DALR_1"/>
    <property type="match status" value="1"/>
</dbReference>
<dbReference type="InterPro" id="IPR009080">
    <property type="entry name" value="tRNAsynth_Ia_anticodon-bd"/>
</dbReference>
<dbReference type="GO" id="GO:0006420">
    <property type="term" value="P:arginyl-tRNA aminoacylation"/>
    <property type="evidence" value="ECO:0007669"/>
    <property type="project" value="UniProtKB-UniRule"/>
</dbReference>
<dbReference type="InterPro" id="IPR035684">
    <property type="entry name" value="ArgRS_core"/>
</dbReference>
<dbReference type="PRINTS" id="PR01038">
    <property type="entry name" value="TRNASYNTHARG"/>
</dbReference>
<feature type="domain" description="DALR anticodon binding" evidence="13">
    <location>
        <begin position="551"/>
        <end position="671"/>
    </location>
</feature>
<dbReference type="GO" id="GO:0005737">
    <property type="term" value="C:cytoplasm"/>
    <property type="evidence" value="ECO:0007669"/>
    <property type="project" value="UniProtKB-SubCell"/>
</dbReference>
<dbReference type="Pfam" id="PF05746">
    <property type="entry name" value="DALR_1"/>
    <property type="match status" value="1"/>
</dbReference>
<dbReference type="SUPFAM" id="SSF52374">
    <property type="entry name" value="Nucleotidylyl transferase"/>
    <property type="match status" value="1"/>
</dbReference>
<organism evidence="15 16">
    <name type="scientific">Prochlorothrix hollandica PCC 9006 = CALU 1027</name>
    <dbReference type="NCBI Taxonomy" id="317619"/>
    <lineage>
        <taxon>Bacteria</taxon>
        <taxon>Bacillati</taxon>
        <taxon>Cyanobacteriota</taxon>
        <taxon>Cyanophyceae</taxon>
        <taxon>Prochlorotrichales</taxon>
        <taxon>Prochlorotrichaceae</taxon>
        <taxon>Prochlorothrix</taxon>
    </lineage>
</organism>
<feature type="domain" description="Arginyl tRNA synthetase N-terminal" evidence="14">
    <location>
        <begin position="6"/>
        <end position="92"/>
    </location>
</feature>
<evidence type="ECO:0000256" key="4">
    <source>
        <dbReference type="ARBA" id="ARBA00022490"/>
    </source>
</evidence>
<comment type="subcellular location">
    <subcellularLocation>
        <location evidence="1 11">Cytoplasm</location>
    </subcellularLocation>
</comment>
<dbReference type="InterPro" id="IPR014729">
    <property type="entry name" value="Rossmann-like_a/b/a_fold"/>
</dbReference>
<dbReference type="Pfam" id="PF03485">
    <property type="entry name" value="Arg_tRNA_synt_N"/>
    <property type="match status" value="1"/>
</dbReference>
<dbReference type="Gene3D" id="3.30.1360.70">
    <property type="entry name" value="Arginyl tRNA synthetase N-terminal domain"/>
    <property type="match status" value="1"/>
</dbReference>
<feature type="short sequence motif" description="'HIGH' region" evidence="11">
    <location>
        <begin position="128"/>
        <end position="138"/>
    </location>
</feature>
<evidence type="ECO:0000256" key="3">
    <source>
        <dbReference type="ARBA" id="ARBA00011245"/>
    </source>
</evidence>
<dbReference type="AlphaFoldDB" id="A0A0M2Q095"/>
<dbReference type="STRING" id="317619.GCA_000332315_01180"/>
<comment type="caution">
    <text evidence="15">The sequence shown here is derived from an EMBL/GenBank/DDBJ whole genome shotgun (WGS) entry which is preliminary data.</text>
</comment>
<evidence type="ECO:0000259" key="14">
    <source>
        <dbReference type="SMART" id="SM01016"/>
    </source>
</evidence>
<dbReference type="Gene3D" id="1.10.730.10">
    <property type="entry name" value="Isoleucyl-tRNA Synthetase, Domain 1"/>
    <property type="match status" value="1"/>
</dbReference>
<evidence type="ECO:0000256" key="8">
    <source>
        <dbReference type="ARBA" id="ARBA00022917"/>
    </source>
</evidence>
<dbReference type="PANTHER" id="PTHR11956">
    <property type="entry name" value="ARGINYL-TRNA SYNTHETASE"/>
    <property type="match status" value="1"/>
</dbReference>
<sequence>MTAAIDRLTQAFNHALHHAFGLSWTNAEPLVVAAKNPDHGDYQCNAALGLAKTLKQAPRAIASQLLDHLPPDLGDLCDPPTLAGPGFINLRLHSRYLATELQQRYGDDRLGIAPIAHPQRVVVDFSSPNIAKEMHVGHLRSTIIGDSIARILEFLGHEVLRLNHVGDWGTQFGMLITYLREVHPDALTQADALDLGDLVAFYKKAKQRFDGDPQFQAQARDAVVRLQQGEEDSRQAWQLLCNQSRREFQILYDRLNINLTERGESFYNPFLEAVVTDLKARGLLEEDEGAQCVFLEGFSNREGKPQPLIIQKSNGGYNYATTDLAAVRYRITQDHAQRLIYITDAGQSNHFAQFFQVAQRAGWVPDTVELAHVPFGLVQGEDGKKLKTRSGDTIRLRDLLDEAWLRADSDLYGVVQAQDWTDVASAVFGIDDWETAAAALPGEQPLGDKVHLLQTSLTEALQRQVPGWLQDPATVPPVAQPTLEHLRQTLDQRWSQSHDRQARDFQTILQDSQTIGHSAVKYADLSQNRTSNYVFSYDKMLSLQGNTAPYMLYAYVRVQGISRKGGVDFQHWQDTGATVRLILEEDLELALAKHLLQLETVVQAVAQDLLPNRLCQYLFELSQKFNQFYDRCPILKAEEPQRTSRLLLADLTARTLKLGLSLLGISVLERM</sequence>
<dbReference type="CDD" id="cd00671">
    <property type="entry name" value="ArgRS_core"/>
    <property type="match status" value="1"/>
</dbReference>
<name>A0A0M2Q095_PROHO</name>
<dbReference type="NCBIfam" id="TIGR00456">
    <property type="entry name" value="argS"/>
    <property type="match status" value="1"/>
</dbReference>
<dbReference type="InterPro" id="IPR008909">
    <property type="entry name" value="DALR_anticod-bd"/>
</dbReference>
<evidence type="ECO:0000256" key="12">
    <source>
        <dbReference type="RuleBase" id="RU363038"/>
    </source>
</evidence>
<dbReference type="SMART" id="SM01016">
    <property type="entry name" value="Arg_tRNA_synt_N"/>
    <property type="match status" value="1"/>
</dbReference>
<comment type="subunit">
    <text evidence="3 11">Monomer.</text>
</comment>
<dbReference type="InterPro" id="IPR001278">
    <property type="entry name" value="Arg-tRNA-ligase"/>
</dbReference>
<dbReference type="HAMAP" id="MF_00123">
    <property type="entry name" value="Arg_tRNA_synth"/>
    <property type="match status" value="1"/>
</dbReference>
<evidence type="ECO:0000313" key="16">
    <source>
        <dbReference type="Proteomes" id="UP000034681"/>
    </source>
</evidence>
<keyword evidence="7 11" id="KW-0067">ATP-binding</keyword>
<dbReference type="InterPro" id="IPR005148">
    <property type="entry name" value="Arg-tRNA-synth_N"/>
</dbReference>
<keyword evidence="16" id="KW-1185">Reference proteome</keyword>
<evidence type="ECO:0000259" key="13">
    <source>
        <dbReference type="SMART" id="SM00836"/>
    </source>
</evidence>